<dbReference type="STRING" id="258515.SAMN05192585_10922"/>
<gene>
    <name evidence="1" type="ORF">SAMN05192585_10922</name>
</gene>
<sequence length="36" mass="4021">MVPDALLMKYLRCRIHRPANIQAGTKKALAFAGAFF</sequence>
<name>A0A1G9XR79_9FIRM</name>
<evidence type="ECO:0000313" key="1">
    <source>
        <dbReference type="EMBL" id="SDM99294.1"/>
    </source>
</evidence>
<reference evidence="1 2" key="1">
    <citation type="submission" date="2016-10" db="EMBL/GenBank/DDBJ databases">
        <authorList>
            <person name="de Groot N.N."/>
        </authorList>
    </citation>
    <scope>NUCLEOTIDE SEQUENCE [LARGE SCALE GENOMIC DNA]</scope>
    <source>
        <strain evidence="1 2">CGMCC 1.5012</strain>
    </source>
</reference>
<accession>A0A1G9XR79</accession>
<organism evidence="1 2">
    <name type="scientific">Acetanaerobacterium elongatum</name>
    <dbReference type="NCBI Taxonomy" id="258515"/>
    <lineage>
        <taxon>Bacteria</taxon>
        <taxon>Bacillati</taxon>
        <taxon>Bacillota</taxon>
        <taxon>Clostridia</taxon>
        <taxon>Eubacteriales</taxon>
        <taxon>Oscillospiraceae</taxon>
        <taxon>Acetanaerobacterium</taxon>
    </lineage>
</organism>
<keyword evidence="2" id="KW-1185">Reference proteome</keyword>
<proteinExistence type="predicted"/>
<protein>
    <submittedName>
        <fullName evidence="1">Uncharacterized protein</fullName>
    </submittedName>
</protein>
<dbReference type="EMBL" id="FNID01000009">
    <property type="protein sequence ID" value="SDM99294.1"/>
    <property type="molecule type" value="Genomic_DNA"/>
</dbReference>
<dbReference type="Proteomes" id="UP000199182">
    <property type="component" value="Unassembled WGS sequence"/>
</dbReference>
<evidence type="ECO:0000313" key="2">
    <source>
        <dbReference type="Proteomes" id="UP000199182"/>
    </source>
</evidence>
<dbReference type="AlphaFoldDB" id="A0A1G9XR79"/>